<dbReference type="Gene3D" id="3.30.70.2460">
    <property type="entry name" value="Rad4, beta-hairpin domain BHD3"/>
    <property type="match status" value="1"/>
</dbReference>
<dbReference type="GO" id="GO:0003684">
    <property type="term" value="F:damaged DNA binding"/>
    <property type="evidence" value="ECO:0007669"/>
    <property type="project" value="InterPro"/>
</dbReference>
<dbReference type="InterPro" id="IPR018326">
    <property type="entry name" value="Rad4_beta-hairpin_dom1"/>
</dbReference>
<dbReference type="OMA" id="VKGFIQG"/>
<protein>
    <recommendedName>
        <fullName evidence="13">DNA repair protein Rad4</fullName>
    </recommendedName>
</protein>
<dbReference type="SMART" id="SM01032">
    <property type="entry name" value="BHD_3"/>
    <property type="match status" value="1"/>
</dbReference>
<evidence type="ECO:0000259" key="10">
    <source>
        <dbReference type="SMART" id="SM01032"/>
    </source>
</evidence>
<keyword evidence="6" id="KW-0175">Coiled coil</keyword>
<dbReference type="Gene3D" id="2.20.20.110">
    <property type="entry name" value="Rad4, beta-hairpin domain BHD1"/>
    <property type="match status" value="1"/>
</dbReference>
<sequence length="452" mass="51427">ACKTSLRYVVAFAGFGAKDVTRRYCQKWYKIASKRVDPVWWDRVLAPLKELELRATEPGVDLKSCTNTLHHRSKVEDVEVYDNLSKKHALSHGNTLGKCSDHGNLVSESTISRDSLEDMELITKALTESLPTNQQAYKNHSLYVIERWLSKFQILHPKGPVLGFVSGHPVYPRSCVQTLRTKEKWLREGRQLKPGQPPAKVLKRSKGTSSRASEDGISDSIDVNESIQLYGVWQTEPLCLPPAVNGMVPKNERGQVDVWSEKCLPPGTVHLKFPRIFSISKRLGIDSAPAMVGFEFKNGRSFPIFHGIVVCSEFKSSIMEAYREEEERREAEERKQNEVKAISRWYQLLSSVLTRQRLDNSYANDDSLQTSNHVPKRSNTSHSHHNVEIGAADIDKEPKPKRPKNSKVETTSSMPEKDHHHVFLKEDEIFDEEGCVKTKWCQCGFSIQVEEM</sequence>
<keyword evidence="4" id="KW-0234">DNA repair</keyword>
<evidence type="ECO:0000256" key="4">
    <source>
        <dbReference type="ARBA" id="ARBA00023204"/>
    </source>
</evidence>
<evidence type="ECO:0000313" key="12">
    <source>
        <dbReference type="Proteomes" id="UP000594263"/>
    </source>
</evidence>
<name>A0A7N0TTM4_KALFE</name>
<dbReference type="FunFam" id="3.30.70.2460:FF:000001">
    <property type="entry name" value="DNA repair protein Rad4 family"/>
    <property type="match status" value="1"/>
</dbReference>
<dbReference type="Pfam" id="PF10405">
    <property type="entry name" value="BHD_3"/>
    <property type="match status" value="1"/>
</dbReference>
<keyword evidence="3" id="KW-0227">DNA damage</keyword>
<dbReference type="SMART" id="SM01030">
    <property type="entry name" value="BHD_1"/>
    <property type="match status" value="1"/>
</dbReference>
<dbReference type="GO" id="GO:0003697">
    <property type="term" value="F:single-stranded DNA binding"/>
    <property type="evidence" value="ECO:0007669"/>
    <property type="project" value="TreeGrafter"/>
</dbReference>
<proteinExistence type="inferred from homology"/>
<dbReference type="GO" id="GO:0000111">
    <property type="term" value="C:nucleotide-excision repair factor 2 complex"/>
    <property type="evidence" value="ECO:0007669"/>
    <property type="project" value="TreeGrafter"/>
</dbReference>
<evidence type="ECO:0008006" key="13">
    <source>
        <dbReference type="Google" id="ProtNLM"/>
    </source>
</evidence>
<dbReference type="GO" id="GO:0071942">
    <property type="term" value="C:XPC complex"/>
    <property type="evidence" value="ECO:0007669"/>
    <property type="project" value="TreeGrafter"/>
</dbReference>
<evidence type="ECO:0000313" key="11">
    <source>
        <dbReference type="EnsemblPlants" id="Kaladp0045s0365.1.v1.1"/>
    </source>
</evidence>
<comment type="similarity">
    <text evidence="2">Belongs to the XPC family.</text>
</comment>
<dbReference type="InterPro" id="IPR018325">
    <property type="entry name" value="Rad4/PNGase_transGLS-fold"/>
</dbReference>
<evidence type="ECO:0000256" key="2">
    <source>
        <dbReference type="ARBA" id="ARBA00009525"/>
    </source>
</evidence>
<evidence type="ECO:0000256" key="5">
    <source>
        <dbReference type="ARBA" id="ARBA00023242"/>
    </source>
</evidence>
<dbReference type="Pfam" id="PF10404">
    <property type="entry name" value="BHD_2"/>
    <property type="match status" value="1"/>
</dbReference>
<dbReference type="InterPro" id="IPR018328">
    <property type="entry name" value="Rad4_beta-hairpin_dom3"/>
</dbReference>
<feature type="domain" description="Rad4 beta-hairpin" evidence="10">
    <location>
        <begin position="248"/>
        <end position="322"/>
    </location>
</feature>
<evidence type="ECO:0000259" key="8">
    <source>
        <dbReference type="SMART" id="SM01030"/>
    </source>
</evidence>
<dbReference type="PANTHER" id="PTHR12135:SF0">
    <property type="entry name" value="DNA REPAIR PROTEIN COMPLEMENTING XP-C CELLS"/>
    <property type="match status" value="1"/>
</dbReference>
<evidence type="ECO:0000259" key="9">
    <source>
        <dbReference type="SMART" id="SM01031"/>
    </source>
</evidence>
<dbReference type="AlphaFoldDB" id="A0A7N0TTM4"/>
<feature type="region of interest" description="Disordered" evidence="7">
    <location>
        <begin position="189"/>
        <end position="217"/>
    </location>
</feature>
<dbReference type="PANTHER" id="PTHR12135">
    <property type="entry name" value="DNA REPAIR PROTEIN XP-C / RAD4"/>
    <property type="match status" value="1"/>
</dbReference>
<evidence type="ECO:0000256" key="1">
    <source>
        <dbReference type="ARBA" id="ARBA00004123"/>
    </source>
</evidence>
<dbReference type="Gramene" id="Kaladp0045s0365.1.v1.1">
    <property type="protein sequence ID" value="Kaladp0045s0365.1.v1.1"/>
    <property type="gene ID" value="Kaladp0045s0365.v1.1"/>
</dbReference>
<dbReference type="SMART" id="SM01031">
    <property type="entry name" value="BHD_2"/>
    <property type="match status" value="1"/>
</dbReference>
<evidence type="ECO:0000256" key="7">
    <source>
        <dbReference type="SAM" id="MobiDB-lite"/>
    </source>
</evidence>
<dbReference type="Proteomes" id="UP000594263">
    <property type="component" value="Unplaced"/>
</dbReference>
<dbReference type="Pfam" id="PF10403">
    <property type="entry name" value="BHD_1"/>
    <property type="match status" value="1"/>
</dbReference>
<dbReference type="InterPro" id="IPR018327">
    <property type="entry name" value="BHD_2"/>
</dbReference>
<reference evidence="11" key="1">
    <citation type="submission" date="2021-01" db="UniProtKB">
        <authorList>
            <consortium name="EnsemblPlants"/>
        </authorList>
    </citation>
    <scope>IDENTIFICATION</scope>
</reference>
<dbReference type="InterPro" id="IPR004583">
    <property type="entry name" value="DNA_repair_Rad4"/>
</dbReference>
<dbReference type="Gene3D" id="3.90.260.10">
    <property type="entry name" value="Transglutaminase-like"/>
    <property type="match status" value="1"/>
</dbReference>
<accession>A0A7N0TTM4</accession>
<dbReference type="GO" id="GO:0009650">
    <property type="term" value="P:UV protection"/>
    <property type="evidence" value="ECO:0007669"/>
    <property type="project" value="EnsemblPlants"/>
</dbReference>
<dbReference type="GO" id="GO:0006298">
    <property type="term" value="P:mismatch repair"/>
    <property type="evidence" value="ECO:0007669"/>
    <property type="project" value="TreeGrafter"/>
</dbReference>
<evidence type="ECO:0000256" key="3">
    <source>
        <dbReference type="ARBA" id="ARBA00022763"/>
    </source>
</evidence>
<dbReference type="GO" id="GO:0005737">
    <property type="term" value="C:cytoplasm"/>
    <property type="evidence" value="ECO:0007669"/>
    <property type="project" value="TreeGrafter"/>
</dbReference>
<keyword evidence="12" id="KW-1185">Reference proteome</keyword>
<keyword evidence="5" id="KW-0539">Nucleus</keyword>
<dbReference type="InterPro" id="IPR042488">
    <property type="entry name" value="Rad4_BHD3_sf"/>
</dbReference>
<dbReference type="EnsemblPlants" id="Kaladp0045s0365.1.v1.1">
    <property type="protein sequence ID" value="Kaladp0045s0365.1.v1.1"/>
    <property type="gene ID" value="Kaladp0045s0365.v1.1"/>
</dbReference>
<feature type="region of interest" description="Disordered" evidence="7">
    <location>
        <begin position="363"/>
        <end position="420"/>
    </location>
</feature>
<comment type="subcellular location">
    <subcellularLocation>
        <location evidence="1">Nucleus</location>
    </subcellularLocation>
</comment>
<evidence type="ECO:0000256" key="6">
    <source>
        <dbReference type="SAM" id="Coils"/>
    </source>
</evidence>
<dbReference type="SUPFAM" id="SSF54001">
    <property type="entry name" value="Cysteine proteinases"/>
    <property type="match status" value="1"/>
</dbReference>
<dbReference type="InterPro" id="IPR038765">
    <property type="entry name" value="Papain-like_cys_pep_sf"/>
</dbReference>
<dbReference type="Pfam" id="PF03835">
    <property type="entry name" value="Rad4"/>
    <property type="match status" value="1"/>
</dbReference>
<feature type="domain" description="Rad4 beta-hairpin" evidence="9">
    <location>
        <begin position="179"/>
        <end position="241"/>
    </location>
</feature>
<feature type="compositionally biased region" description="Polar residues" evidence="7">
    <location>
        <begin position="363"/>
        <end position="381"/>
    </location>
</feature>
<organism evidence="11 12">
    <name type="scientific">Kalanchoe fedtschenkoi</name>
    <name type="common">Lavender scallops</name>
    <name type="synonym">South American air plant</name>
    <dbReference type="NCBI Taxonomy" id="63787"/>
    <lineage>
        <taxon>Eukaryota</taxon>
        <taxon>Viridiplantae</taxon>
        <taxon>Streptophyta</taxon>
        <taxon>Embryophyta</taxon>
        <taxon>Tracheophyta</taxon>
        <taxon>Spermatophyta</taxon>
        <taxon>Magnoliopsida</taxon>
        <taxon>eudicotyledons</taxon>
        <taxon>Gunneridae</taxon>
        <taxon>Pentapetalae</taxon>
        <taxon>Saxifragales</taxon>
        <taxon>Crassulaceae</taxon>
        <taxon>Kalanchoe</taxon>
    </lineage>
</organism>
<dbReference type="GO" id="GO:0000724">
    <property type="term" value="P:double-strand break repair via homologous recombination"/>
    <property type="evidence" value="ECO:0007669"/>
    <property type="project" value="EnsemblPlants"/>
</dbReference>
<dbReference type="InterPro" id="IPR036985">
    <property type="entry name" value="Transglutaminase-like_sf"/>
</dbReference>
<feature type="coiled-coil region" evidence="6">
    <location>
        <begin position="315"/>
        <end position="342"/>
    </location>
</feature>
<dbReference type="GO" id="GO:0006289">
    <property type="term" value="P:nucleotide-excision repair"/>
    <property type="evidence" value="ECO:0007669"/>
    <property type="project" value="EnsemblPlants"/>
</dbReference>
<feature type="domain" description="Rad4 beta-hairpin" evidence="8">
    <location>
        <begin position="126"/>
        <end position="177"/>
    </location>
</feature>